<dbReference type="RefSeq" id="WP_233342435.1">
    <property type="nucleotide sequence ID" value="NZ_FNHG01000013.1"/>
</dbReference>
<organism evidence="6 7">
    <name type="scientific">Maricaulis salignorans</name>
    <dbReference type="NCBI Taxonomy" id="144026"/>
    <lineage>
        <taxon>Bacteria</taxon>
        <taxon>Pseudomonadati</taxon>
        <taxon>Pseudomonadota</taxon>
        <taxon>Alphaproteobacteria</taxon>
        <taxon>Maricaulales</taxon>
        <taxon>Maricaulaceae</taxon>
        <taxon>Maricaulis</taxon>
    </lineage>
</organism>
<proteinExistence type="inferred from homology"/>
<dbReference type="GO" id="GO:0016887">
    <property type="term" value="F:ATP hydrolysis activity"/>
    <property type="evidence" value="ECO:0007669"/>
    <property type="project" value="InterPro"/>
</dbReference>
<evidence type="ECO:0000256" key="2">
    <source>
        <dbReference type="ARBA" id="ARBA00022448"/>
    </source>
</evidence>
<keyword evidence="3" id="KW-0547">Nucleotide-binding</keyword>
<sequence>MIEPSSTVLEARAVTKTYPGGVQAVAGVDLSLQRGQLLALAGTSGCGKTTMLKLINRLEETSGGSILYEGADITTLDPVELRRTIGWVMQGDGLFPHYSVAANVAIVPRLLGWAPAAIDARVREMLELVRLDHGEFGARYPDALSGGQRQRVGFARALAGKPDLLLMDEPFGALDPITRDGLQQDFMALQARLGFSALMVTHDMAEALIMADQVAVMRDGLIVQCGSPAQLLKSPADDYVAALLDTPRRQMRRIAELEA</sequence>
<name>A0A1G9TWC5_9PROT</name>
<dbReference type="SMART" id="SM00382">
    <property type="entry name" value="AAA"/>
    <property type="match status" value="1"/>
</dbReference>
<dbReference type="Pfam" id="PF00005">
    <property type="entry name" value="ABC_tran"/>
    <property type="match status" value="1"/>
</dbReference>
<accession>A0A1G9TWC5</accession>
<dbReference type="PANTHER" id="PTHR43117:SF4">
    <property type="entry name" value="OSMOPROTECTANT IMPORT ATP-BINDING PROTEIN OSMV"/>
    <property type="match status" value="1"/>
</dbReference>
<keyword evidence="7" id="KW-1185">Reference proteome</keyword>
<reference evidence="6 7" key="1">
    <citation type="submission" date="2016-10" db="EMBL/GenBank/DDBJ databases">
        <authorList>
            <person name="de Groot N.N."/>
        </authorList>
    </citation>
    <scope>NUCLEOTIDE SEQUENCE [LARGE SCALE GENOMIC DNA]</scope>
    <source>
        <strain evidence="6 7">DSM 16077</strain>
    </source>
</reference>
<gene>
    <name evidence="6" type="ORF">SAMN04488568_11320</name>
</gene>
<dbReference type="GO" id="GO:0015697">
    <property type="term" value="P:quaternary ammonium group transport"/>
    <property type="evidence" value="ECO:0007669"/>
    <property type="project" value="UniProtKB-ARBA"/>
</dbReference>
<dbReference type="GO" id="GO:0005524">
    <property type="term" value="F:ATP binding"/>
    <property type="evidence" value="ECO:0007669"/>
    <property type="project" value="UniProtKB-KW"/>
</dbReference>
<dbReference type="InterPro" id="IPR027417">
    <property type="entry name" value="P-loop_NTPase"/>
</dbReference>
<dbReference type="InterPro" id="IPR003439">
    <property type="entry name" value="ABC_transporter-like_ATP-bd"/>
</dbReference>
<dbReference type="Gene3D" id="3.40.50.300">
    <property type="entry name" value="P-loop containing nucleotide triphosphate hydrolases"/>
    <property type="match status" value="1"/>
</dbReference>
<dbReference type="AlphaFoldDB" id="A0A1G9TWC5"/>
<evidence type="ECO:0000256" key="4">
    <source>
        <dbReference type="ARBA" id="ARBA00022840"/>
    </source>
</evidence>
<dbReference type="InterPro" id="IPR003593">
    <property type="entry name" value="AAA+_ATPase"/>
</dbReference>
<evidence type="ECO:0000256" key="3">
    <source>
        <dbReference type="ARBA" id="ARBA00022741"/>
    </source>
</evidence>
<protein>
    <submittedName>
        <fullName evidence="6">Osmoprotectant transport system ATP-binding protein</fullName>
    </submittedName>
</protein>
<dbReference type="Proteomes" id="UP000199759">
    <property type="component" value="Unassembled WGS sequence"/>
</dbReference>
<dbReference type="FunFam" id="3.40.50.300:FF:000425">
    <property type="entry name" value="Probable ABC transporter, ATP-binding subunit"/>
    <property type="match status" value="1"/>
</dbReference>
<dbReference type="PROSITE" id="PS00211">
    <property type="entry name" value="ABC_TRANSPORTER_1"/>
    <property type="match status" value="1"/>
</dbReference>
<dbReference type="SUPFAM" id="SSF52540">
    <property type="entry name" value="P-loop containing nucleoside triphosphate hydrolases"/>
    <property type="match status" value="1"/>
</dbReference>
<evidence type="ECO:0000313" key="7">
    <source>
        <dbReference type="Proteomes" id="UP000199759"/>
    </source>
</evidence>
<dbReference type="InterPro" id="IPR017871">
    <property type="entry name" value="ABC_transporter-like_CS"/>
</dbReference>
<dbReference type="PANTHER" id="PTHR43117">
    <property type="entry name" value="OSMOPROTECTANT IMPORT ATP-BINDING PROTEIN OSMV"/>
    <property type="match status" value="1"/>
</dbReference>
<dbReference type="EMBL" id="FNHG01000013">
    <property type="protein sequence ID" value="SDM51565.1"/>
    <property type="molecule type" value="Genomic_DNA"/>
</dbReference>
<keyword evidence="4 6" id="KW-0067">ATP-binding</keyword>
<keyword evidence="2" id="KW-0813">Transport</keyword>
<dbReference type="PROSITE" id="PS50893">
    <property type="entry name" value="ABC_TRANSPORTER_2"/>
    <property type="match status" value="1"/>
</dbReference>
<dbReference type="STRING" id="144026.SAMN04488568_11320"/>
<comment type="similarity">
    <text evidence="1">Belongs to the ABC transporter superfamily.</text>
</comment>
<evidence type="ECO:0000313" key="6">
    <source>
        <dbReference type="EMBL" id="SDM51565.1"/>
    </source>
</evidence>
<evidence type="ECO:0000256" key="1">
    <source>
        <dbReference type="ARBA" id="ARBA00005417"/>
    </source>
</evidence>
<feature type="domain" description="ABC transporter" evidence="5">
    <location>
        <begin position="9"/>
        <end position="244"/>
    </location>
</feature>
<evidence type="ECO:0000259" key="5">
    <source>
        <dbReference type="PROSITE" id="PS50893"/>
    </source>
</evidence>